<feature type="non-terminal residue" evidence="1">
    <location>
        <position position="64"/>
    </location>
</feature>
<evidence type="ECO:0000313" key="1">
    <source>
        <dbReference type="EMBL" id="KKL48883.1"/>
    </source>
</evidence>
<dbReference type="AlphaFoldDB" id="A0A0F9CHV9"/>
<reference evidence="1" key="1">
    <citation type="journal article" date="2015" name="Nature">
        <title>Complex archaea that bridge the gap between prokaryotes and eukaryotes.</title>
        <authorList>
            <person name="Spang A."/>
            <person name="Saw J.H."/>
            <person name="Jorgensen S.L."/>
            <person name="Zaremba-Niedzwiedzka K."/>
            <person name="Martijn J."/>
            <person name="Lind A.E."/>
            <person name="van Eijk R."/>
            <person name="Schleper C."/>
            <person name="Guy L."/>
            <person name="Ettema T.J."/>
        </authorList>
    </citation>
    <scope>NUCLEOTIDE SEQUENCE</scope>
</reference>
<dbReference type="EMBL" id="LAZR01033161">
    <property type="protein sequence ID" value="KKL48883.1"/>
    <property type="molecule type" value="Genomic_DNA"/>
</dbReference>
<name>A0A0F9CHV9_9ZZZZ</name>
<sequence length="64" mass="7540">MPRQGGIQDSMNRFLAQYLPMLYQQRQREGFTEFSNQAYLERYLKQLEAQEGVAGRGRQDALQK</sequence>
<protein>
    <submittedName>
        <fullName evidence="1">Uncharacterized protein</fullName>
    </submittedName>
</protein>
<organism evidence="1">
    <name type="scientific">marine sediment metagenome</name>
    <dbReference type="NCBI Taxonomy" id="412755"/>
    <lineage>
        <taxon>unclassified sequences</taxon>
        <taxon>metagenomes</taxon>
        <taxon>ecological metagenomes</taxon>
    </lineage>
</organism>
<proteinExistence type="predicted"/>
<gene>
    <name evidence="1" type="ORF">LCGC14_2321080</name>
</gene>
<comment type="caution">
    <text evidence="1">The sequence shown here is derived from an EMBL/GenBank/DDBJ whole genome shotgun (WGS) entry which is preliminary data.</text>
</comment>
<accession>A0A0F9CHV9</accession>